<evidence type="ECO:0000313" key="3">
    <source>
        <dbReference type="Proteomes" id="UP000053424"/>
    </source>
</evidence>
<proteinExistence type="predicted"/>
<keyword evidence="3" id="KW-1185">Reference proteome</keyword>
<dbReference type="Proteomes" id="UP000053424">
    <property type="component" value="Unassembled WGS sequence"/>
</dbReference>
<accession>A0A0C2XKI7</accession>
<evidence type="ECO:0000313" key="2">
    <source>
        <dbReference type="EMBL" id="KIM38273.1"/>
    </source>
</evidence>
<evidence type="ECO:0000256" key="1">
    <source>
        <dbReference type="SAM" id="MobiDB-lite"/>
    </source>
</evidence>
<dbReference type="HOGENOM" id="CLU_709894_0_0_1"/>
<feature type="region of interest" description="Disordered" evidence="1">
    <location>
        <begin position="301"/>
        <end position="320"/>
    </location>
</feature>
<dbReference type="AlphaFoldDB" id="A0A0C2XKI7"/>
<dbReference type="OrthoDB" id="192148at2759"/>
<gene>
    <name evidence="2" type="ORF">M413DRAFT_420902</name>
</gene>
<dbReference type="InterPro" id="IPR059179">
    <property type="entry name" value="MLKL-like_MCAfunc"/>
</dbReference>
<feature type="region of interest" description="Disordered" evidence="1">
    <location>
        <begin position="327"/>
        <end position="346"/>
    </location>
</feature>
<dbReference type="STRING" id="686832.A0A0C2XKI7"/>
<dbReference type="InterPro" id="IPR036537">
    <property type="entry name" value="Adaptor_Cbl_N_dom_sf"/>
</dbReference>
<feature type="region of interest" description="Disordered" evidence="1">
    <location>
        <begin position="421"/>
        <end position="441"/>
    </location>
</feature>
<feature type="compositionally biased region" description="Low complexity" evidence="1">
    <location>
        <begin position="421"/>
        <end position="431"/>
    </location>
</feature>
<feature type="region of interest" description="Disordered" evidence="1">
    <location>
        <begin position="1"/>
        <end position="30"/>
    </location>
</feature>
<dbReference type="CDD" id="cd21037">
    <property type="entry name" value="MLKL_NTD"/>
    <property type="match status" value="1"/>
</dbReference>
<reference evidence="2 3" key="1">
    <citation type="submission" date="2014-04" db="EMBL/GenBank/DDBJ databases">
        <authorList>
            <consortium name="DOE Joint Genome Institute"/>
            <person name="Kuo A."/>
            <person name="Gay G."/>
            <person name="Dore J."/>
            <person name="Kohler A."/>
            <person name="Nagy L.G."/>
            <person name="Floudas D."/>
            <person name="Copeland A."/>
            <person name="Barry K.W."/>
            <person name="Cichocki N."/>
            <person name="Veneault-Fourrey C."/>
            <person name="LaButti K."/>
            <person name="Lindquist E.A."/>
            <person name="Lipzen A."/>
            <person name="Lundell T."/>
            <person name="Morin E."/>
            <person name="Murat C."/>
            <person name="Sun H."/>
            <person name="Tunlid A."/>
            <person name="Henrissat B."/>
            <person name="Grigoriev I.V."/>
            <person name="Hibbett D.S."/>
            <person name="Martin F."/>
            <person name="Nordberg H.P."/>
            <person name="Cantor M.N."/>
            <person name="Hua S.X."/>
        </authorList>
    </citation>
    <scope>NUCLEOTIDE SEQUENCE [LARGE SCALE GENOMIC DNA]</scope>
    <source>
        <strain evidence="3">h7</strain>
    </source>
</reference>
<dbReference type="GO" id="GO:0007166">
    <property type="term" value="P:cell surface receptor signaling pathway"/>
    <property type="evidence" value="ECO:0007669"/>
    <property type="project" value="InterPro"/>
</dbReference>
<name>A0A0C2XKI7_HEBCY</name>
<dbReference type="Gene3D" id="1.20.930.20">
    <property type="entry name" value="Adaptor protein Cbl, N-terminal domain"/>
    <property type="match status" value="1"/>
</dbReference>
<organism evidence="2 3">
    <name type="scientific">Hebeloma cylindrosporum</name>
    <dbReference type="NCBI Taxonomy" id="76867"/>
    <lineage>
        <taxon>Eukaryota</taxon>
        <taxon>Fungi</taxon>
        <taxon>Dikarya</taxon>
        <taxon>Basidiomycota</taxon>
        <taxon>Agaricomycotina</taxon>
        <taxon>Agaricomycetes</taxon>
        <taxon>Agaricomycetidae</taxon>
        <taxon>Agaricales</taxon>
        <taxon>Agaricineae</taxon>
        <taxon>Hymenogastraceae</taxon>
        <taxon>Hebeloma</taxon>
    </lineage>
</organism>
<protein>
    <submittedName>
        <fullName evidence="2">Uncharacterized protein</fullName>
    </submittedName>
</protein>
<dbReference type="EMBL" id="KN831792">
    <property type="protein sequence ID" value="KIM38273.1"/>
    <property type="molecule type" value="Genomic_DNA"/>
</dbReference>
<reference evidence="3" key="2">
    <citation type="submission" date="2015-01" db="EMBL/GenBank/DDBJ databases">
        <title>Evolutionary Origins and Diversification of the Mycorrhizal Mutualists.</title>
        <authorList>
            <consortium name="DOE Joint Genome Institute"/>
            <consortium name="Mycorrhizal Genomics Consortium"/>
            <person name="Kohler A."/>
            <person name="Kuo A."/>
            <person name="Nagy L.G."/>
            <person name="Floudas D."/>
            <person name="Copeland A."/>
            <person name="Barry K.W."/>
            <person name="Cichocki N."/>
            <person name="Veneault-Fourrey C."/>
            <person name="LaButti K."/>
            <person name="Lindquist E.A."/>
            <person name="Lipzen A."/>
            <person name="Lundell T."/>
            <person name="Morin E."/>
            <person name="Murat C."/>
            <person name="Riley R."/>
            <person name="Ohm R."/>
            <person name="Sun H."/>
            <person name="Tunlid A."/>
            <person name="Henrissat B."/>
            <person name="Grigoriev I.V."/>
            <person name="Hibbett D.S."/>
            <person name="Martin F."/>
        </authorList>
    </citation>
    <scope>NUCLEOTIDE SEQUENCE [LARGE SCALE GENOMIC DNA]</scope>
    <source>
        <strain evidence="3">h7</strain>
    </source>
</reference>
<feature type="compositionally biased region" description="Basic residues" evidence="1">
    <location>
        <begin position="432"/>
        <end position="441"/>
    </location>
</feature>
<sequence length="441" mass="49557">MTGHRRQSDPKTPTHAFTESLEERDEASRSVPRKWWAVLGHQAVRIALGEESENKFQLASLSSPPIPTSMSEEIWPPNDGAPSSSIEGVLATSTIVLTVLRSAGSTVPGLAVAAEIALRIITLVQNVKDNDAGFVDLANDASGLVSTLVIEYKRITSNGLSLPVHSQKHIQTLSENLLSIEKFTKEKIKRNRFRKMLSQKKDAVNITRYRDMLRQSLTFFELQSSISIQEHLKRILDQLQRAEMDAEARRCAEEERRVEEARRLEAERRAREEQATLAEIKRIQEEDRIARMSDDAIRAQHAEAEQAKRRLRQQFQQEESARIEFEQEAARHRMGRTPSPAPQPYPHPGFPVPGPPMNSYMYNPHSYPTHLMPPPPFYPPPQGGFNFQNVSGSNISISATPPPLSPPVHVNNINSGNVSNVSISNINNNNGKARRKPKTRT</sequence>